<organism evidence="1 2">
    <name type="scientific">Mythimna loreyi</name>
    <dbReference type="NCBI Taxonomy" id="667449"/>
    <lineage>
        <taxon>Eukaryota</taxon>
        <taxon>Metazoa</taxon>
        <taxon>Ecdysozoa</taxon>
        <taxon>Arthropoda</taxon>
        <taxon>Hexapoda</taxon>
        <taxon>Insecta</taxon>
        <taxon>Pterygota</taxon>
        <taxon>Neoptera</taxon>
        <taxon>Endopterygota</taxon>
        <taxon>Lepidoptera</taxon>
        <taxon>Glossata</taxon>
        <taxon>Ditrysia</taxon>
        <taxon>Noctuoidea</taxon>
        <taxon>Noctuidae</taxon>
        <taxon>Noctuinae</taxon>
        <taxon>Hadenini</taxon>
        <taxon>Mythimna</taxon>
    </lineage>
</organism>
<name>A0ACC2QIH7_9NEOP</name>
<keyword evidence="2" id="KW-1185">Reference proteome</keyword>
<comment type="caution">
    <text evidence="1">The sequence shown here is derived from an EMBL/GenBank/DDBJ whole genome shotgun (WGS) entry which is preliminary data.</text>
</comment>
<evidence type="ECO:0000313" key="2">
    <source>
        <dbReference type="Proteomes" id="UP001231649"/>
    </source>
</evidence>
<sequence>MFLQIALLWCLSVWSVQGVVLDPSLYLSPSPPLSDTRDSISAAEMWSMPVDSRVARQAGDTSPEVIGEKLATKRKPQPMEKAKFFWPYLRSSHINVSPGQVQVPLTFSLSGSYGKYTPGTMGSMGIIGSTYGTVSEIGGTVVSSLAGTGYGKYRTYSGLRIYGGENGPAWSGWGNGKWGHYGKG</sequence>
<proteinExistence type="predicted"/>
<gene>
    <name evidence="1" type="ORF">PYW08_005695</name>
</gene>
<evidence type="ECO:0000313" key="1">
    <source>
        <dbReference type="EMBL" id="KAJ8717296.1"/>
    </source>
</evidence>
<reference evidence="1" key="1">
    <citation type="submission" date="2023-03" db="EMBL/GenBank/DDBJ databases">
        <title>Chromosome-level genomes of two armyworms, Mythimna separata and Mythimna loreyi, provide insights into the biosynthesis and reception of sex pheromones.</title>
        <authorList>
            <person name="Zhao H."/>
        </authorList>
    </citation>
    <scope>NUCLEOTIDE SEQUENCE</scope>
    <source>
        <strain evidence="1">BeijingLab</strain>
    </source>
</reference>
<accession>A0ACC2QIH7</accession>
<protein>
    <submittedName>
        <fullName evidence="1">Uncharacterized protein</fullName>
    </submittedName>
</protein>
<dbReference type="EMBL" id="CM056794">
    <property type="protein sequence ID" value="KAJ8717296.1"/>
    <property type="molecule type" value="Genomic_DNA"/>
</dbReference>
<dbReference type="Proteomes" id="UP001231649">
    <property type="component" value="Chromosome 18"/>
</dbReference>